<accession>A0A1G2APY1</accession>
<keyword evidence="1" id="KW-0812">Transmembrane</keyword>
<dbReference type="STRING" id="1798540.A3B74_03620"/>
<organism evidence="3 4">
    <name type="scientific">Candidatus Kerfeldbacteria bacterium RIFCSPHIGHO2_02_FULL_42_14</name>
    <dbReference type="NCBI Taxonomy" id="1798540"/>
    <lineage>
        <taxon>Bacteria</taxon>
        <taxon>Candidatus Kerfeldiibacteriota</taxon>
    </lineage>
</organism>
<reference evidence="3 4" key="1">
    <citation type="journal article" date="2016" name="Nat. Commun.">
        <title>Thousands of microbial genomes shed light on interconnected biogeochemical processes in an aquifer system.</title>
        <authorList>
            <person name="Anantharaman K."/>
            <person name="Brown C.T."/>
            <person name="Hug L.A."/>
            <person name="Sharon I."/>
            <person name="Castelle C.J."/>
            <person name="Probst A.J."/>
            <person name="Thomas B.C."/>
            <person name="Singh A."/>
            <person name="Wilkins M.J."/>
            <person name="Karaoz U."/>
            <person name="Brodie E.L."/>
            <person name="Williams K.H."/>
            <person name="Hubbard S.S."/>
            <person name="Banfield J.F."/>
        </authorList>
    </citation>
    <scope>NUCLEOTIDE SEQUENCE [LARGE SCALE GENOMIC DNA]</scope>
</reference>
<evidence type="ECO:0000256" key="1">
    <source>
        <dbReference type="SAM" id="Phobius"/>
    </source>
</evidence>
<keyword evidence="1" id="KW-0472">Membrane</keyword>
<sequence>MKIFTKLFFVLVFSDFLIHPNIAQAIGVGVTPSHIEITATQDQPTESMITVFNTSDQTALITIQADEFQDRISIAPSTLELLPQKNQKVIITVTPKRASALSTHLSIKAQAKNPENFEPNSGIKIPLIVHADQDAKQRAIISLVTLFVIGVLLGILCYHFFVSKKLRQKFAPEHHPLSRPKRL</sequence>
<keyword evidence="1" id="KW-1133">Transmembrane helix</keyword>
<gene>
    <name evidence="3" type="ORF">A3B74_03620</name>
</gene>
<evidence type="ECO:0008006" key="5">
    <source>
        <dbReference type="Google" id="ProtNLM"/>
    </source>
</evidence>
<feature type="signal peptide" evidence="2">
    <location>
        <begin position="1"/>
        <end position="25"/>
    </location>
</feature>
<dbReference type="Gene3D" id="2.60.40.10">
    <property type="entry name" value="Immunoglobulins"/>
    <property type="match status" value="1"/>
</dbReference>
<evidence type="ECO:0000313" key="4">
    <source>
        <dbReference type="Proteomes" id="UP000177165"/>
    </source>
</evidence>
<keyword evidence="2" id="KW-0732">Signal</keyword>
<dbReference type="InterPro" id="IPR013783">
    <property type="entry name" value="Ig-like_fold"/>
</dbReference>
<feature type="chain" id="PRO_5009581934" description="Abnormal spindle-like microcephaly-associated protein ASH domain-containing protein" evidence="2">
    <location>
        <begin position="26"/>
        <end position="183"/>
    </location>
</feature>
<evidence type="ECO:0000313" key="3">
    <source>
        <dbReference type="EMBL" id="OGY78953.1"/>
    </source>
</evidence>
<proteinExistence type="predicted"/>
<name>A0A1G2APY1_9BACT</name>
<feature type="transmembrane region" description="Helical" evidence="1">
    <location>
        <begin position="139"/>
        <end position="161"/>
    </location>
</feature>
<comment type="caution">
    <text evidence="3">The sequence shown here is derived from an EMBL/GenBank/DDBJ whole genome shotgun (WGS) entry which is preliminary data.</text>
</comment>
<dbReference type="Proteomes" id="UP000177165">
    <property type="component" value="Unassembled WGS sequence"/>
</dbReference>
<dbReference type="EMBL" id="MHKB01000011">
    <property type="protein sequence ID" value="OGY78953.1"/>
    <property type="molecule type" value="Genomic_DNA"/>
</dbReference>
<dbReference type="AlphaFoldDB" id="A0A1G2APY1"/>
<evidence type="ECO:0000256" key="2">
    <source>
        <dbReference type="SAM" id="SignalP"/>
    </source>
</evidence>
<protein>
    <recommendedName>
        <fullName evidence="5">Abnormal spindle-like microcephaly-associated protein ASH domain-containing protein</fullName>
    </recommendedName>
</protein>